<feature type="compositionally biased region" description="Basic and acidic residues" evidence="1">
    <location>
        <begin position="58"/>
        <end position="68"/>
    </location>
</feature>
<feature type="compositionally biased region" description="Polar residues" evidence="1">
    <location>
        <begin position="42"/>
        <end position="57"/>
    </location>
</feature>
<dbReference type="Proteomes" id="UP000681967">
    <property type="component" value="Unassembled WGS sequence"/>
</dbReference>
<proteinExistence type="predicted"/>
<feature type="compositionally biased region" description="Basic and acidic residues" evidence="1">
    <location>
        <begin position="26"/>
        <end position="35"/>
    </location>
</feature>
<reference evidence="2" key="1">
    <citation type="submission" date="2021-02" db="EMBL/GenBank/DDBJ databases">
        <authorList>
            <person name="Nowell W R."/>
        </authorList>
    </citation>
    <scope>NUCLEOTIDE SEQUENCE</scope>
</reference>
<accession>A0A8S2K7Q2</accession>
<evidence type="ECO:0000313" key="2">
    <source>
        <dbReference type="EMBL" id="CAF3839020.1"/>
    </source>
</evidence>
<feature type="region of interest" description="Disordered" evidence="1">
    <location>
        <begin position="18"/>
        <end position="93"/>
    </location>
</feature>
<protein>
    <submittedName>
        <fullName evidence="2">Uncharacterized protein</fullName>
    </submittedName>
</protein>
<gene>
    <name evidence="2" type="ORF">BYL167_LOCUS5165</name>
</gene>
<dbReference type="AlphaFoldDB" id="A0A8S2K7Q2"/>
<comment type="caution">
    <text evidence="2">The sequence shown here is derived from an EMBL/GenBank/DDBJ whole genome shotgun (WGS) entry which is preliminary data.</text>
</comment>
<dbReference type="EMBL" id="CAJOBH010001157">
    <property type="protein sequence ID" value="CAF3839020.1"/>
    <property type="molecule type" value="Genomic_DNA"/>
</dbReference>
<evidence type="ECO:0000313" key="3">
    <source>
        <dbReference type="Proteomes" id="UP000681967"/>
    </source>
</evidence>
<evidence type="ECO:0000256" key="1">
    <source>
        <dbReference type="SAM" id="MobiDB-lite"/>
    </source>
</evidence>
<feature type="compositionally biased region" description="Low complexity" evidence="1">
    <location>
        <begin position="75"/>
        <end position="86"/>
    </location>
</feature>
<name>A0A8S2K7Q2_9BILA</name>
<sequence length="130" mass="13976">MGTPVTIQIAAANYGEYDSQSSYRRPFSERREHENALLVNYDGSTSGQHTKHGSTATHSHDTARRHGVDFSTDQSSASARTSVRRTPLANCGSLHDPFANIDGSVSNEIDPIRTSTLNCLASASVAVVAR</sequence>
<organism evidence="2 3">
    <name type="scientific">Rotaria magnacalcarata</name>
    <dbReference type="NCBI Taxonomy" id="392030"/>
    <lineage>
        <taxon>Eukaryota</taxon>
        <taxon>Metazoa</taxon>
        <taxon>Spiralia</taxon>
        <taxon>Gnathifera</taxon>
        <taxon>Rotifera</taxon>
        <taxon>Eurotatoria</taxon>
        <taxon>Bdelloidea</taxon>
        <taxon>Philodinida</taxon>
        <taxon>Philodinidae</taxon>
        <taxon>Rotaria</taxon>
    </lineage>
</organism>